<feature type="transmembrane region" description="Helical" evidence="7">
    <location>
        <begin position="277"/>
        <end position="301"/>
    </location>
</feature>
<comment type="caution">
    <text evidence="10">The sequence shown here is derived from an EMBL/GenBank/DDBJ whole genome shotgun (WGS) entry which is preliminary data.</text>
</comment>
<keyword evidence="7" id="KW-0812">Transmembrane</keyword>
<dbReference type="InterPro" id="IPR005804">
    <property type="entry name" value="FA_desaturase_dom"/>
</dbReference>
<accession>A0ABP0C1C5</accession>
<sequence>MSAVSSSVSSRQPSRRASPVTVPATNEKQTFKAADAPVEFPDIKTIRDAIPAHCFESSAVHSLAYVVRDYAMAFALGWAALTYIPSFENTLLRTAAWIAYGYAQGLVLTGVWILGHECGHGAFSPYPLLNDVAGWVLHSSLLVPYFSWKISHHRHHRFTGHMEKDMVFVPRTTPTSEMKRGWATLWLDPEVVEDAPLAQLLQLIGHQVAGWQLYLLFNISAGDGSKQRDESKWWRLSHFDPTSAVFRPSEAVPVFLSDVGLVLMAGVLYWASTYVGWITVILMYIIPYMWVHHWLIAITYLHHNHPEVHHYDAENWTYVKGALATVDRDFGWVGRHLFHNIIETHVVHHLFPRIPFYKQDEATAAIRRCVGDLYHQETRSFLGQLWNTWNKCKYVVPDPNIPGAMKWA</sequence>
<name>A0ABP0C1C5_9PEZI</name>
<proteinExistence type="inferred from homology"/>
<feature type="domain" description="Fatty acid desaturase" evidence="8">
    <location>
        <begin position="96"/>
        <end position="372"/>
    </location>
</feature>
<evidence type="ECO:0000256" key="5">
    <source>
        <dbReference type="ARBA" id="ARBA00023136"/>
    </source>
</evidence>
<evidence type="ECO:0000259" key="8">
    <source>
        <dbReference type="Pfam" id="PF00487"/>
    </source>
</evidence>
<keyword evidence="11" id="KW-1185">Reference proteome</keyword>
<feature type="domain" description="Fatty acid desaturase N-terminal" evidence="9">
    <location>
        <begin position="25"/>
        <end position="76"/>
    </location>
</feature>
<keyword evidence="7" id="KW-1133">Transmembrane helix</keyword>
<gene>
    <name evidence="10" type="ORF">SEUCBS140593_005961</name>
</gene>
<evidence type="ECO:0000256" key="7">
    <source>
        <dbReference type="SAM" id="Phobius"/>
    </source>
</evidence>
<keyword evidence="4" id="KW-0560">Oxidoreductase</keyword>
<dbReference type="PANTHER" id="PTHR32100">
    <property type="entry name" value="OMEGA-6 FATTY ACID DESATURASE, CHLOROPLASTIC"/>
    <property type="match status" value="1"/>
</dbReference>
<comment type="pathway">
    <text evidence="2">Lipid metabolism.</text>
</comment>
<dbReference type="EMBL" id="CAWUHD010000061">
    <property type="protein sequence ID" value="CAK7225618.1"/>
    <property type="molecule type" value="Genomic_DNA"/>
</dbReference>
<evidence type="ECO:0000256" key="1">
    <source>
        <dbReference type="ARBA" id="ARBA00004370"/>
    </source>
</evidence>
<evidence type="ECO:0000256" key="4">
    <source>
        <dbReference type="ARBA" id="ARBA00023002"/>
    </source>
</evidence>
<reference evidence="10 11" key="1">
    <citation type="submission" date="2024-01" db="EMBL/GenBank/DDBJ databases">
        <authorList>
            <person name="Allen C."/>
            <person name="Tagirdzhanova G."/>
        </authorList>
    </citation>
    <scope>NUCLEOTIDE SEQUENCE [LARGE SCALE GENOMIC DNA]</scope>
</reference>
<dbReference type="CDD" id="cd03507">
    <property type="entry name" value="Delta12-FADS-like"/>
    <property type="match status" value="1"/>
</dbReference>
<evidence type="ECO:0000313" key="10">
    <source>
        <dbReference type="EMBL" id="CAK7225618.1"/>
    </source>
</evidence>
<dbReference type="Proteomes" id="UP001642482">
    <property type="component" value="Unassembled WGS sequence"/>
</dbReference>
<feature type="region of interest" description="Disordered" evidence="6">
    <location>
        <begin position="1"/>
        <end position="23"/>
    </location>
</feature>
<dbReference type="InterPro" id="IPR012171">
    <property type="entry name" value="Fatty_acid_desaturase"/>
</dbReference>
<keyword evidence="5 7" id="KW-0472">Membrane</keyword>
<comment type="subcellular location">
    <subcellularLocation>
        <location evidence="1">Membrane</location>
    </subcellularLocation>
</comment>
<dbReference type="Pfam" id="PF00487">
    <property type="entry name" value="FA_desaturase"/>
    <property type="match status" value="1"/>
</dbReference>
<evidence type="ECO:0008006" key="12">
    <source>
        <dbReference type="Google" id="ProtNLM"/>
    </source>
</evidence>
<feature type="transmembrane region" description="Helical" evidence="7">
    <location>
        <begin position="127"/>
        <end position="148"/>
    </location>
</feature>
<evidence type="ECO:0000256" key="2">
    <source>
        <dbReference type="ARBA" id="ARBA00005189"/>
    </source>
</evidence>
<feature type="compositionally biased region" description="Low complexity" evidence="6">
    <location>
        <begin position="1"/>
        <end position="20"/>
    </location>
</feature>
<dbReference type="Pfam" id="PF11960">
    <property type="entry name" value="DUF3474"/>
    <property type="match status" value="1"/>
</dbReference>
<feature type="transmembrane region" description="Helical" evidence="7">
    <location>
        <begin position="96"/>
        <end position="115"/>
    </location>
</feature>
<organism evidence="10 11">
    <name type="scientific">Sporothrix eucalyptigena</name>
    <dbReference type="NCBI Taxonomy" id="1812306"/>
    <lineage>
        <taxon>Eukaryota</taxon>
        <taxon>Fungi</taxon>
        <taxon>Dikarya</taxon>
        <taxon>Ascomycota</taxon>
        <taxon>Pezizomycotina</taxon>
        <taxon>Sordariomycetes</taxon>
        <taxon>Sordariomycetidae</taxon>
        <taxon>Ophiostomatales</taxon>
        <taxon>Ophiostomataceae</taxon>
        <taxon>Sporothrix</taxon>
    </lineage>
</organism>
<protein>
    <recommendedName>
        <fullName evidence="12">Omega-6 fatty acid desaturase (Delta-12 desaturase)</fullName>
    </recommendedName>
</protein>
<evidence type="ECO:0000259" key="9">
    <source>
        <dbReference type="Pfam" id="PF11960"/>
    </source>
</evidence>
<comment type="similarity">
    <text evidence="3">Belongs to the fatty acid desaturase type 1 family.</text>
</comment>
<evidence type="ECO:0000313" key="11">
    <source>
        <dbReference type="Proteomes" id="UP001642482"/>
    </source>
</evidence>
<dbReference type="InterPro" id="IPR021863">
    <property type="entry name" value="FAS_N"/>
</dbReference>
<feature type="transmembrane region" description="Helical" evidence="7">
    <location>
        <begin position="65"/>
        <end position="84"/>
    </location>
</feature>
<evidence type="ECO:0000256" key="6">
    <source>
        <dbReference type="SAM" id="MobiDB-lite"/>
    </source>
</evidence>
<evidence type="ECO:0000256" key="3">
    <source>
        <dbReference type="ARBA" id="ARBA00009295"/>
    </source>
</evidence>